<reference evidence="3 4" key="1">
    <citation type="journal article" date="2018" name="Syst. Appl. Microbiol.">
        <title>Corynebacterium heidelbergense sp. nov., isolated from the preen glands of Egyptian geese (Alopochen aegyptiacus).</title>
        <authorList>
            <person name="Braun M.S."/>
            <person name="Wang E."/>
            <person name="Zimmermann S."/>
            <person name="Wink M."/>
        </authorList>
    </citation>
    <scope>NUCLEOTIDE SEQUENCE [LARGE SCALE GENOMIC DNA]</scope>
    <source>
        <strain evidence="3 4">647</strain>
    </source>
</reference>
<keyword evidence="2" id="KW-0812">Transmembrane</keyword>
<dbReference type="Proteomes" id="UP000251577">
    <property type="component" value="Unassembled WGS sequence"/>
</dbReference>
<evidence type="ECO:0000313" key="3">
    <source>
        <dbReference type="EMBL" id="RAV32273.1"/>
    </source>
</evidence>
<dbReference type="RefSeq" id="WP_113630560.1">
    <property type="nucleotide sequence ID" value="NZ_QHCV01000030.1"/>
</dbReference>
<protein>
    <submittedName>
        <fullName evidence="3">Uncharacterized protein</fullName>
    </submittedName>
</protein>
<keyword evidence="2" id="KW-0472">Membrane</keyword>
<keyword evidence="2" id="KW-1133">Transmembrane helix</keyword>
<sequence length="108" mass="11855">MLALSLALAVLGFVALLGALYFGSTVWAWVCVAVAAAGIALLIVEWRQSRRNPGRASGEGRPKAKPRPIRTTGPNRPAQEEDKIPTSSERLKAYSKRSRAQGSRRRRR</sequence>
<feature type="compositionally biased region" description="Basic residues" evidence="1">
    <location>
        <begin position="93"/>
        <end position="108"/>
    </location>
</feature>
<feature type="region of interest" description="Disordered" evidence="1">
    <location>
        <begin position="50"/>
        <end position="108"/>
    </location>
</feature>
<proteinExistence type="predicted"/>
<feature type="transmembrane region" description="Helical" evidence="2">
    <location>
        <begin position="27"/>
        <end position="46"/>
    </location>
</feature>
<feature type="compositionally biased region" description="Basic and acidic residues" evidence="1">
    <location>
        <begin position="78"/>
        <end position="92"/>
    </location>
</feature>
<evidence type="ECO:0000256" key="1">
    <source>
        <dbReference type="SAM" id="MobiDB-lite"/>
    </source>
</evidence>
<evidence type="ECO:0000313" key="4">
    <source>
        <dbReference type="Proteomes" id="UP000251577"/>
    </source>
</evidence>
<dbReference type="EMBL" id="QHCV01000030">
    <property type="protein sequence ID" value="RAV32273.1"/>
    <property type="molecule type" value="Genomic_DNA"/>
</dbReference>
<name>A0A364V6I6_9CORY</name>
<keyword evidence="4" id="KW-1185">Reference proteome</keyword>
<comment type="caution">
    <text evidence="3">The sequence shown here is derived from an EMBL/GenBank/DDBJ whole genome shotgun (WGS) entry which is preliminary data.</text>
</comment>
<accession>A0A364V6I6</accession>
<organism evidence="3 4">
    <name type="scientific">Corynebacterium heidelbergense</name>
    <dbReference type="NCBI Taxonomy" id="2055947"/>
    <lineage>
        <taxon>Bacteria</taxon>
        <taxon>Bacillati</taxon>
        <taxon>Actinomycetota</taxon>
        <taxon>Actinomycetes</taxon>
        <taxon>Mycobacteriales</taxon>
        <taxon>Corynebacteriaceae</taxon>
        <taxon>Corynebacterium</taxon>
    </lineage>
</organism>
<evidence type="ECO:0000256" key="2">
    <source>
        <dbReference type="SAM" id="Phobius"/>
    </source>
</evidence>
<dbReference type="AlphaFoldDB" id="A0A364V6I6"/>
<gene>
    <name evidence="3" type="ORF">DLJ54_04155</name>
</gene>